<comment type="subcellular location">
    <subcellularLocation>
        <location evidence="1">Cytoplasm</location>
    </subcellularLocation>
</comment>
<comment type="catalytic activity">
    <reaction evidence="12 13">
        <text>L-serine + acetyl-CoA = O-acetyl-L-serine + CoA</text>
        <dbReference type="Rhea" id="RHEA:24560"/>
        <dbReference type="ChEBI" id="CHEBI:33384"/>
        <dbReference type="ChEBI" id="CHEBI:57287"/>
        <dbReference type="ChEBI" id="CHEBI:57288"/>
        <dbReference type="ChEBI" id="CHEBI:58340"/>
        <dbReference type="EC" id="2.3.1.30"/>
    </reaction>
</comment>
<evidence type="ECO:0000256" key="6">
    <source>
        <dbReference type="ARBA" id="ARBA00022490"/>
    </source>
</evidence>
<keyword evidence="11 13" id="KW-0012">Acyltransferase</keyword>
<dbReference type="GO" id="GO:0009001">
    <property type="term" value="F:serine O-acetyltransferase activity"/>
    <property type="evidence" value="ECO:0007669"/>
    <property type="project" value="UniProtKB-EC"/>
</dbReference>
<organism evidence="15 16">
    <name type="scientific">Paenibacillus anaericanus</name>
    <dbReference type="NCBI Taxonomy" id="170367"/>
    <lineage>
        <taxon>Bacteria</taxon>
        <taxon>Bacillati</taxon>
        <taxon>Bacillota</taxon>
        <taxon>Bacilli</taxon>
        <taxon>Bacillales</taxon>
        <taxon>Paenibacillaceae</taxon>
        <taxon>Paenibacillus</taxon>
    </lineage>
</organism>
<reference evidence="15 16" key="1">
    <citation type="submission" date="2018-12" db="EMBL/GenBank/DDBJ databases">
        <authorList>
            <person name="Sun L."/>
            <person name="Chen Z."/>
        </authorList>
    </citation>
    <scope>NUCLEOTIDE SEQUENCE [LARGE SCALE GENOMIC DNA]</scope>
    <source>
        <strain evidence="15 16">DSM 15890</strain>
    </source>
</reference>
<dbReference type="UniPathway" id="UPA00136">
    <property type="reaction ID" value="UER00199"/>
</dbReference>
<evidence type="ECO:0000256" key="4">
    <source>
        <dbReference type="ARBA" id="ARBA00013266"/>
    </source>
</evidence>
<keyword evidence="8 13" id="KW-0808">Transferase</keyword>
<evidence type="ECO:0000256" key="2">
    <source>
        <dbReference type="ARBA" id="ARBA00004876"/>
    </source>
</evidence>
<evidence type="ECO:0000256" key="13">
    <source>
        <dbReference type="PIRNR" id="PIRNR000441"/>
    </source>
</evidence>
<evidence type="ECO:0000256" key="5">
    <source>
        <dbReference type="ARBA" id="ARBA00018522"/>
    </source>
</evidence>
<dbReference type="Pfam" id="PF00132">
    <property type="entry name" value="Hexapep"/>
    <property type="match status" value="1"/>
</dbReference>
<dbReference type="OrthoDB" id="9801456at2"/>
<dbReference type="AlphaFoldDB" id="A0A433Y1J9"/>
<dbReference type="InterPro" id="IPR001451">
    <property type="entry name" value="Hexapep"/>
</dbReference>
<keyword evidence="6" id="KW-0963">Cytoplasm</keyword>
<evidence type="ECO:0000256" key="11">
    <source>
        <dbReference type="ARBA" id="ARBA00023315"/>
    </source>
</evidence>
<dbReference type="GO" id="GO:0005737">
    <property type="term" value="C:cytoplasm"/>
    <property type="evidence" value="ECO:0007669"/>
    <property type="project" value="UniProtKB-SubCell"/>
</dbReference>
<name>A0A433Y1J9_9BACL</name>
<dbReference type="NCBIfam" id="TIGR01172">
    <property type="entry name" value="cysE"/>
    <property type="match status" value="1"/>
</dbReference>
<evidence type="ECO:0000256" key="10">
    <source>
        <dbReference type="ARBA" id="ARBA00023192"/>
    </source>
</evidence>
<dbReference type="CDD" id="cd03354">
    <property type="entry name" value="LbH_SAT"/>
    <property type="match status" value="1"/>
</dbReference>
<keyword evidence="14" id="KW-0175">Coiled coil</keyword>
<dbReference type="InterPro" id="IPR005881">
    <property type="entry name" value="Ser_O-AcTrfase"/>
</dbReference>
<dbReference type="InterPro" id="IPR011004">
    <property type="entry name" value="Trimer_LpxA-like_sf"/>
</dbReference>
<dbReference type="Proteomes" id="UP000279446">
    <property type="component" value="Unassembled WGS sequence"/>
</dbReference>
<dbReference type="Gene3D" id="1.10.3130.10">
    <property type="entry name" value="serine acetyltransferase, domain 1"/>
    <property type="match status" value="1"/>
</dbReference>
<evidence type="ECO:0000313" key="16">
    <source>
        <dbReference type="Proteomes" id="UP000279446"/>
    </source>
</evidence>
<keyword evidence="7" id="KW-0028">Amino-acid biosynthesis</keyword>
<dbReference type="EC" id="2.3.1.30" evidence="4 13"/>
<dbReference type="Gene3D" id="2.160.10.10">
    <property type="entry name" value="Hexapeptide repeat proteins"/>
    <property type="match status" value="1"/>
</dbReference>
<evidence type="ECO:0000256" key="3">
    <source>
        <dbReference type="ARBA" id="ARBA00007274"/>
    </source>
</evidence>
<keyword evidence="9" id="KW-0677">Repeat</keyword>
<dbReference type="FunFam" id="2.160.10.10:FF:000007">
    <property type="entry name" value="Serine acetyltransferase"/>
    <property type="match status" value="1"/>
</dbReference>
<dbReference type="SUPFAM" id="SSF51161">
    <property type="entry name" value="Trimeric LpxA-like enzymes"/>
    <property type="match status" value="1"/>
</dbReference>
<dbReference type="InterPro" id="IPR042122">
    <property type="entry name" value="Ser_AcTrfase_N_sf"/>
</dbReference>
<dbReference type="NCBIfam" id="NF041874">
    <property type="entry name" value="EPS_EpsC"/>
    <property type="match status" value="1"/>
</dbReference>
<keyword evidence="16" id="KW-1185">Reference proteome</keyword>
<evidence type="ECO:0000256" key="9">
    <source>
        <dbReference type="ARBA" id="ARBA00022737"/>
    </source>
</evidence>
<evidence type="ECO:0000256" key="8">
    <source>
        <dbReference type="ARBA" id="ARBA00022679"/>
    </source>
</evidence>
<dbReference type="FunFam" id="1.10.3130.10:FF:000002">
    <property type="entry name" value="Serine acetyltransferase"/>
    <property type="match status" value="1"/>
</dbReference>
<evidence type="ECO:0000256" key="1">
    <source>
        <dbReference type="ARBA" id="ARBA00004496"/>
    </source>
</evidence>
<dbReference type="RefSeq" id="WP_127194387.1">
    <property type="nucleotide sequence ID" value="NZ_JAUSSS010000017.1"/>
</dbReference>
<dbReference type="PIRSF" id="PIRSF000441">
    <property type="entry name" value="CysE"/>
    <property type="match status" value="1"/>
</dbReference>
<dbReference type="GO" id="GO:0006535">
    <property type="term" value="P:cysteine biosynthetic process from serine"/>
    <property type="evidence" value="ECO:0007669"/>
    <property type="project" value="InterPro"/>
</dbReference>
<dbReference type="InterPro" id="IPR045304">
    <property type="entry name" value="LbH_SAT"/>
</dbReference>
<comment type="similarity">
    <text evidence="3 13">Belongs to the transferase hexapeptide repeat family.</text>
</comment>
<sequence length="219" mass="24416">MLKRMRSDIQAVFDNDPAARGWFEVIFTYSGLHAIWNHRMAHFFYRHHWFTIARIISQASRFFTGIEIHPGARIGNRLFIDHGMGVVIGETCEIGDDVVIYQGVTLGGSGKEKGKRHPTIGNNVVIGSGAKILGSFKIEDQCNIGANSVVLKEVPFGSTVVGIPGRVVRQGGKRLDRLSHQMPDPVVDAMGLLQREIEQLQVEMKSLKEQLEAEKLPKE</sequence>
<accession>A0A433Y1J9</accession>
<gene>
    <name evidence="15" type="primary">cysE</name>
    <name evidence="15" type="ORF">EJP82_22885</name>
</gene>
<evidence type="ECO:0000256" key="12">
    <source>
        <dbReference type="ARBA" id="ARBA00049486"/>
    </source>
</evidence>
<comment type="pathway">
    <text evidence="2">Amino-acid biosynthesis; L-cysteine biosynthesis; L-cysteine from L-serine: step 1/2.</text>
</comment>
<dbReference type="InterPro" id="IPR053376">
    <property type="entry name" value="Serine_acetyltransferase"/>
</dbReference>
<evidence type="ECO:0000256" key="14">
    <source>
        <dbReference type="SAM" id="Coils"/>
    </source>
</evidence>
<evidence type="ECO:0000313" key="15">
    <source>
        <dbReference type="EMBL" id="RUT41668.1"/>
    </source>
</evidence>
<comment type="caution">
    <text evidence="15">The sequence shown here is derived from an EMBL/GenBank/DDBJ whole genome shotgun (WGS) entry which is preliminary data.</text>
</comment>
<keyword evidence="10" id="KW-0198">Cysteine biosynthesis</keyword>
<evidence type="ECO:0000256" key="7">
    <source>
        <dbReference type="ARBA" id="ARBA00022605"/>
    </source>
</evidence>
<protein>
    <recommendedName>
        <fullName evidence="5 13">Serine acetyltransferase</fullName>
        <ecNumber evidence="4 13">2.3.1.30</ecNumber>
    </recommendedName>
</protein>
<feature type="coiled-coil region" evidence="14">
    <location>
        <begin position="190"/>
        <end position="217"/>
    </location>
</feature>
<dbReference type="PANTHER" id="PTHR42811">
    <property type="entry name" value="SERINE ACETYLTRANSFERASE"/>
    <property type="match status" value="1"/>
</dbReference>
<proteinExistence type="inferred from homology"/>
<dbReference type="EMBL" id="RZNY01000028">
    <property type="protein sequence ID" value="RUT41668.1"/>
    <property type="molecule type" value="Genomic_DNA"/>
</dbReference>